<evidence type="ECO:0000313" key="3">
    <source>
        <dbReference type="Proteomes" id="UP001386955"/>
    </source>
</evidence>
<gene>
    <name evidence="2" type="ORF">VNO78_15141</name>
</gene>
<evidence type="ECO:0000256" key="1">
    <source>
        <dbReference type="SAM" id="Phobius"/>
    </source>
</evidence>
<organism evidence="2 3">
    <name type="scientific">Psophocarpus tetragonolobus</name>
    <name type="common">Winged bean</name>
    <name type="synonym">Dolichos tetragonolobus</name>
    <dbReference type="NCBI Taxonomy" id="3891"/>
    <lineage>
        <taxon>Eukaryota</taxon>
        <taxon>Viridiplantae</taxon>
        <taxon>Streptophyta</taxon>
        <taxon>Embryophyta</taxon>
        <taxon>Tracheophyta</taxon>
        <taxon>Spermatophyta</taxon>
        <taxon>Magnoliopsida</taxon>
        <taxon>eudicotyledons</taxon>
        <taxon>Gunneridae</taxon>
        <taxon>Pentapetalae</taxon>
        <taxon>rosids</taxon>
        <taxon>fabids</taxon>
        <taxon>Fabales</taxon>
        <taxon>Fabaceae</taxon>
        <taxon>Papilionoideae</taxon>
        <taxon>50 kb inversion clade</taxon>
        <taxon>NPAAA clade</taxon>
        <taxon>indigoferoid/millettioid clade</taxon>
        <taxon>Phaseoleae</taxon>
        <taxon>Psophocarpus</taxon>
    </lineage>
</organism>
<protein>
    <submittedName>
        <fullName evidence="2">Uncharacterized protein</fullName>
    </submittedName>
</protein>
<keyword evidence="1" id="KW-1133">Transmembrane helix</keyword>
<feature type="transmembrane region" description="Helical" evidence="1">
    <location>
        <begin position="7"/>
        <end position="27"/>
    </location>
</feature>
<sequence>MLNHLVMTMAIVLFLSFFSYSNLYFLYPAYSLYIIKGLSLFDCLIFCLEWRLTALFSAVKEFLFPLYIACFVSLIFFVS</sequence>
<accession>A0AAN9SFG1</accession>
<comment type="caution">
    <text evidence="2">The sequence shown here is derived from an EMBL/GenBank/DDBJ whole genome shotgun (WGS) entry which is preliminary data.</text>
</comment>
<keyword evidence="3" id="KW-1185">Reference proteome</keyword>
<proteinExistence type="predicted"/>
<evidence type="ECO:0000313" key="2">
    <source>
        <dbReference type="EMBL" id="KAK7394609.1"/>
    </source>
</evidence>
<feature type="transmembrane region" description="Helical" evidence="1">
    <location>
        <begin position="62"/>
        <end position="78"/>
    </location>
</feature>
<keyword evidence="1" id="KW-0812">Transmembrane</keyword>
<keyword evidence="1" id="KW-0472">Membrane</keyword>
<reference evidence="2 3" key="1">
    <citation type="submission" date="2024-01" db="EMBL/GenBank/DDBJ databases">
        <title>The genomes of 5 underutilized Papilionoideae crops provide insights into root nodulation and disease resistanc.</title>
        <authorList>
            <person name="Jiang F."/>
        </authorList>
    </citation>
    <scope>NUCLEOTIDE SEQUENCE [LARGE SCALE GENOMIC DNA]</scope>
    <source>
        <strain evidence="2">DUOXIRENSHENG_FW03</strain>
        <tissue evidence="2">Leaves</tissue>
    </source>
</reference>
<dbReference type="EMBL" id="JAYMYS010000004">
    <property type="protein sequence ID" value="KAK7394609.1"/>
    <property type="molecule type" value="Genomic_DNA"/>
</dbReference>
<dbReference type="Proteomes" id="UP001386955">
    <property type="component" value="Unassembled WGS sequence"/>
</dbReference>
<dbReference type="AlphaFoldDB" id="A0AAN9SFG1"/>
<name>A0AAN9SFG1_PSOTE</name>